<evidence type="ECO:0000256" key="2">
    <source>
        <dbReference type="ARBA" id="ARBA00023125"/>
    </source>
</evidence>
<dbReference type="InterPro" id="IPR018060">
    <property type="entry name" value="HTH_AraC"/>
</dbReference>
<dbReference type="GO" id="GO:0043565">
    <property type="term" value="F:sequence-specific DNA binding"/>
    <property type="evidence" value="ECO:0007669"/>
    <property type="project" value="InterPro"/>
</dbReference>
<comment type="caution">
    <text evidence="5">The sequence shown here is derived from an EMBL/GenBank/DDBJ whole genome shotgun (WGS) entry which is preliminary data.</text>
</comment>
<dbReference type="AlphaFoldDB" id="A0A512AVX1"/>
<proteinExistence type="predicted"/>
<dbReference type="InterPro" id="IPR009057">
    <property type="entry name" value="Homeodomain-like_sf"/>
</dbReference>
<dbReference type="InterPro" id="IPR050204">
    <property type="entry name" value="AraC_XylS_family_regulators"/>
</dbReference>
<name>A0A512AVX1_9BACT</name>
<dbReference type="Proteomes" id="UP000321532">
    <property type="component" value="Unassembled WGS sequence"/>
</dbReference>
<keyword evidence="2" id="KW-0238">DNA-binding</keyword>
<evidence type="ECO:0000256" key="1">
    <source>
        <dbReference type="ARBA" id="ARBA00023015"/>
    </source>
</evidence>
<dbReference type="OrthoDB" id="642439at2"/>
<dbReference type="SMART" id="SM00342">
    <property type="entry name" value="HTH_ARAC"/>
    <property type="match status" value="1"/>
</dbReference>
<dbReference type="PROSITE" id="PS01124">
    <property type="entry name" value="HTH_ARAC_FAMILY_2"/>
    <property type="match status" value="1"/>
</dbReference>
<sequence>MLPIVRHEFPDLTWLRKQVAVRFQKEQGWPNVVLNVKSTGCYRPVITGPLSLFMNIKGQSQCSVAQYGVVIPETHYFITNPGEAYTLQILEKSTTETFNIHVGERFLEQVYDGLVLPEDKLLDEPFAVKSRPISFFNRLYPKDAVFNNLLNQIYQQTQTRVSENLLLEELLSYVLIYLLQEHRSVLKEAARLPAAKRATQLEIYKRLCYSLDYLQANYNQEITLEELAQVACLSKFHYLRSFRACFRQTPHQYLTAVRLEKAKALLKYSDLQVTDIALEVGLQHVGSLSRLFAQKVATSAGNYRLQHLA</sequence>
<dbReference type="EMBL" id="BJYS01000008">
    <property type="protein sequence ID" value="GEO03820.1"/>
    <property type="molecule type" value="Genomic_DNA"/>
</dbReference>
<dbReference type="GO" id="GO:0003700">
    <property type="term" value="F:DNA-binding transcription factor activity"/>
    <property type="evidence" value="ECO:0007669"/>
    <property type="project" value="InterPro"/>
</dbReference>
<keyword evidence="3" id="KW-0804">Transcription</keyword>
<evidence type="ECO:0000313" key="5">
    <source>
        <dbReference type="EMBL" id="GEO03820.1"/>
    </source>
</evidence>
<dbReference type="Pfam" id="PF12833">
    <property type="entry name" value="HTH_18"/>
    <property type="match status" value="1"/>
</dbReference>
<protein>
    <recommendedName>
        <fullName evidence="4">HTH araC/xylS-type domain-containing protein</fullName>
    </recommendedName>
</protein>
<organism evidence="5 6">
    <name type="scientific">Adhaeribacter aerolatus</name>
    <dbReference type="NCBI Taxonomy" id="670289"/>
    <lineage>
        <taxon>Bacteria</taxon>
        <taxon>Pseudomonadati</taxon>
        <taxon>Bacteroidota</taxon>
        <taxon>Cytophagia</taxon>
        <taxon>Cytophagales</taxon>
        <taxon>Hymenobacteraceae</taxon>
        <taxon>Adhaeribacter</taxon>
    </lineage>
</organism>
<dbReference type="SUPFAM" id="SSF46689">
    <property type="entry name" value="Homeodomain-like"/>
    <property type="match status" value="2"/>
</dbReference>
<dbReference type="Gene3D" id="1.10.10.60">
    <property type="entry name" value="Homeodomain-like"/>
    <property type="match status" value="2"/>
</dbReference>
<keyword evidence="1" id="KW-0805">Transcription regulation</keyword>
<evidence type="ECO:0000256" key="3">
    <source>
        <dbReference type="ARBA" id="ARBA00023163"/>
    </source>
</evidence>
<feature type="domain" description="HTH araC/xylS-type" evidence="4">
    <location>
        <begin position="208"/>
        <end position="306"/>
    </location>
</feature>
<reference evidence="5 6" key="1">
    <citation type="submission" date="2019-07" db="EMBL/GenBank/DDBJ databases">
        <title>Whole genome shotgun sequence of Adhaeribacter aerolatus NBRC 106133.</title>
        <authorList>
            <person name="Hosoyama A."/>
            <person name="Uohara A."/>
            <person name="Ohji S."/>
            <person name="Ichikawa N."/>
        </authorList>
    </citation>
    <scope>NUCLEOTIDE SEQUENCE [LARGE SCALE GENOMIC DNA]</scope>
    <source>
        <strain evidence="5 6">NBRC 106133</strain>
    </source>
</reference>
<evidence type="ECO:0000313" key="6">
    <source>
        <dbReference type="Proteomes" id="UP000321532"/>
    </source>
</evidence>
<gene>
    <name evidence="5" type="ORF">AAE02nite_14840</name>
</gene>
<dbReference type="PANTHER" id="PTHR46796:SF14">
    <property type="entry name" value="TRANSCRIPTIONAL REGULATORY PROTEIN"/>
    <property type="match status" value="1"/>
</dbReference>
<evidence type="ECO:0000259" key="4">
    <source>
        <dbReference type="PROSITE" id="PS01124"/>
    </source>
</evidence>
<dbReference type="PROSITE" id="PS00041">
    <property type="entry name" value="HTH_ARAC_FAMILY_1"/>
    <property type="match status" value="1"/>
</dbReference>
<dbReference type="RefSeq" id="WP_146896571.1">
    <property type="nucleotide sequence ID" value="NZ_BJYS01000008.1"/>
</dbReference>
<accession>A0A512AVX1</accession>
<keyword evidence="6" id="KW-1185">Reference proteome</keyword>
<dbReference type="InterPro" id="IPR018062">
    <property type="entry name" value="HTH_AraC-typ_CS"/>
</dbReference>
<dbReference type="PANTHER" id="PTHR46796">
    <property type="entry name" value="HTH-TYPE TRANSCRIPTIONAL ACTIVATOR RHAS-RELATED"/>
    <property type="match status" value="1"/>
</dbReference>